<evidence type="ECO:0000256" key="1">
    <source>
        <dbReference type="SAM" id="MobiDB-lite"/>
    </source>
</evidence>
<protein>
    <submittedName>
        <fullName evidence="2">(wild Malaysian banana) hypothetical protein</fullName>
    </submittedName>
</protein>
<gene>
    <name evidence="2" type="ORF">GSMUA_129710.1</name>
</gene>
<dbReference type="EMBL" id="HG996469">
    <property type="protein sequence ID" value="CAG1843176.1"/>
    <property type="molecule type" value="Genomic_DNA"/>
</dbReference>
<proteinExistence type="predicted"/>
<feature type="compositionally biased region" description="Basic and acidic residues" evidence="1">
    <location>
        <begin position="84"/>
        <end position="97"/>
    </location>
</feature>
<dbReference type="AlphaFoldDB" id="A0A8D7F642"/>
<organism evidence="2">
    <name type="scientific">Musa acuminata subsp. malaccensis</name>
    <name type="common">Wild banana</name>
    <name type="synonym">Musa malaccensis</name>
    <dbReference type="NCBI Taxonomy" id="214687"/>
    <lineage>
        <taxon>Eukaryota</taxon>
        <taxon>Viridiplantae</taxon>
        <taxon>Streptophyta</taxon>
        <taxon>Embryophyta</taxon>
        <taxon>Tracheophyta</taxon>
        <taxon>Spermatophyta</taxon>
        <taxon>Magnoliopsida</taxon>
        <taxon>Liliopsida</taxon>
        <taxon>Zingiberales</taxon>
        <taxon>Musaceae</taxon>
        <taxon>Musa</taxon>
    </lineage>
</organism>
<feature type="region of interest" description="Disordered" evidence="1">
    <location>
        <begin position="74"/>
        <end position="113"/>
    </location>
</feature>
<sequence>MGIVHLHRVGGGDLDDEAGEDVVGVVDVRVALDDERVAALVADGVQRLPLAHHVDLVAGAGDEPPAAGRLVQLRRRRALPQRAQQHDRHQGQRDVPRRGVQYGHDGGQGSPCR</sequence>
<name>A0A8D7F642_MUSAM</name>
<reference evidence="2" key="1">
    <citation type="submission" date="2021-03" db="EMBL/GenBank/DDBJ databases">
        <authorList>
            <consortium name="Genoscope - CEA"/>
            <person name="William W."/>
        </authorList>
    </citation>
    <scope>NUCLEOTIDE SEQUENCE</scope>
    <source>
        <strain evidence="2">Doubled-haploid Pahang</strain>
    </source>
</reference>
<feature type="compositionally biased region" description="Gly residues" evidence="1">
    <location>
        <begin position="104"/>
        <end position="113"/>
    </location>
</feature>
<accession>A0A8D7F642</accession>
<evidence type="ECO:0000313" key="2">
    <source>
        <dbReference type="EMBL" id="CAG1843176.1"/>
    </source>
</evidence>